<protein>
    <submittedName>
        <fullName evidence="1">Uncharacterized protein</fullName>
    </submittedName>
</protein>
<evidence type="ECO:0000313" key="2">
    <source>
        <dbReference type="Proteomes" id="UP001195483"/>
    </source>
</evidence>
<accession>A0AAE0T655</accession>
<name>A0AAE0T655_9BIVA</name>
<reference evidence="1" key="3">
    <citation type="submission" date="2023-05" db="EMBL/GenBank/DDBJ databases">
        <authorList>
            <person name="Smith C.H."/>
        </authorList>
    </citation>
    <scope>NUCLEOTIDE SEQUENCE</scope>
    <source>
        <strain evidence="1">CHS0354</strain>
        <tissue evidence="1">Mantle</tissue>
    </source>
</reference>
<dbReference type="EMBL" id="JAEAOA010001177">
    <property type="protein sequence ID" value="KAK3604477.1"/>
    <property type="molecule type" value="Genomic_DNA"/>
</dbReference>
<dbReference type="AlphaFoldDB" id="A0AAE0T655"/>
<reference evidence="1" key="1">
    <citation type="journal article" date="2021" name="Genome Biol. Evol.">
        <title>A High-Quality Reference Genome for a Parasitic Bivalve with Doubly Uniparental Inheritance (Bivalvia: Unionida).</title>
        <authorList>
            <person name="Smith C.H."/>
        </authorList>
    </citation>
    <scope>NUCLEOTIDE SEQUENCE</scope>
    <source>
        <strain evidence="1">CHS0354</strain>
    </source>
</reference>
<comment type="caution">
    <text evidence="1">The sequence shown here is derived from an EMBL/GenBank/DDBJ whole genome shotgun (WGS) entry which is preliminary data.</text>
</comment>
<keyword evidence="2" id="KW-1185">Reference proteome</keyword>
<dbReference type="Proteomes" id="UP001195483">
    <property type="component" value="Unassembled WGS sequence"/>
</dbReference>
<gene>
    <name evidence="1" type="ORF">CHS0354_019068</name>
</gene>
<organism evidence="1 2">
    <name type="scientific">Potamilus streckersoni</name>
    <dbReference type="NCBI Taxonomy" id="2493646"/>
    <lineage>
        <taxon>Eukaryota</taxon>
        <taxon>Metazoa</taxon>
        <taxon>Spiralia</taxon>
        <taxon>Lophotrochozoa</taxon>
        <taxon>Mollusca</taxon>
        <taxon>Bivalvia</taxon>
        <taxon>Autobranchia</taxon>
        <taxon>Heteroconchia</taxon>
        <taxon>Palaeoheterodonta</taxon>
        <taxon>Unionida</taxon>
        <taxon>Unionoidea</taxon>
        <taxon>Unionidae</taxon>
        <taxon>Ambleminae</taxon>
        <taxon>Lampsilini</taxon>
        <taxon>Potamilus</taxon>
    </lineage>
</organism>
<reference evidence="1" key="2">
    <citation type="journal article" date="2021" name="Genome Biol. Evol.">
        <title>Developing a high-quality reference genome for a parasitic bivalve with doubly uniparental inheritance (Bivalvia: Unionida).</title>
        <authorList>
            <person name="Smith C.H."/>
        </authorList>
    </citation>
    <scope>NUCLEOTIDE SEQUENCE</scope>
    <source>
        <strain evidence="1">CHS0354</strain>
        <tissue evidence="1">Mantle</tissue>
    </source>
</reference>
<evidence type="ECO:0000313" key="1">
    <source>
        <dbReference type="EMBL" id="KAK3604477.1"/>
    </source>
</evidence>
<sequence>MQEQANIKSGISVDNNGFKRSIFAEETNFIEKNAEEKFLNRLRRIPYEQDQNSIFLHPDVRFPTRNYASLRTIMPTGKNIIGRTNTKNDKTRNKRNYHVDVIVLTDSGIWEL</sequence>
<proteinExistence type="predicted"/>